<gene>
    <name evidence="10" type="ORF">AUJ95_04205</name>
</gene>
<dbReference type="PANTHER" id="PTHR43840">
    <property type="entry name" value="MITOCHONDRIAL METAL TRANSPORTER 1-RELATED"/>
    <property type="match status" value="1"/>
</dbReference>
<reference evidence="10 11" key="1">
    <citation type="journal article" date="2016" name="Environ. Microbiol.">
        <title>Genomic resolution of a cold subsurface aquifer community provides metabolic insights for novel microbes adapted to high CO concentrations.</title>
        <authorList>
            <person name="Probst A.J."/>
            <person name="Castelle C.J."/>
            <person name="Singh A."/>
            <person name="Brown C.T."/>
            <person name="Anantharaman K."/>
            <person name="Sharon I."/>
            <person name="Hug L.A."/>
            <person name="Burstein D."/>
            <person name="Emerson J.B."/>
            <person name="Thomas B.C."/>
            <person name="Banfield J.F."/>
        </authorList>
    </citation>
    <scope>NUCLEOTIDE SEQUENCE [LARGE SCALE GENOMIC DNA]</scope>
    <source>
        <strain evidence="10">CG2_30_40_21</strain>
    </source>
</reference>
<dbReference type="Proteomes" id="UP000183085">
    <property type="component" value="Unassembled WGS sequence"/>
</dbReference>
<comment type="similarity">
    <text evidence="2">Belongs to the cation diffusion facilitator (CDF) transporter (TC 2.A.4) family.</text>
</comment>
<dbReference type="GO" id="GO:0015341">
    <property type="term" value="F:zinc efflux antiporter activity"/>
    <property type="evidence" value="ECO:0007669"/>
    <property type="project" value="TreeGrafter"/>
</dbReference>
<keyword evidence="3" id="KW-0813">Transport</keyword>
<dbReference type="Pfam" id="PF01545">
    <property type="entry name" value="Cation_efflux"/>
    <property type="match status" value="1"/>
</dbReference>
<evidence type="ECO:0000256" key="3">
    <source>
        <dbReference type="ARBA" id="ARBA00022448"/>
    </source>
</evidence>
<evidence type="ECO:0000313" key="10">
    <source>
        <dbReference type="EMBL" id="OIP40751.1"/>
    </source>
</evidence>
<keyword evidence="4 7" id="KW-0812">Transmembrane</keyword>
<dbReference type="InterPro" id="IPR050291">
    <property type="entry name" value="CDF_Transporter"/>
</dbReference>
<feature type="domain" description="Cation efflux protein cytoplasmic" evidence="9">
    <location>
        <begin position="218"/>
        <end position="294"/>
    </location>
</feature>
<feature type="transmembrane region" description="Helical" evidence="7">
    <location>
        <begin position="109"/>
        <end position="129"/>
    </location>
</feature>
<evidence type="ECO:0000256" key="7">
    <source>
        <dbReference type="SAM" id="Phobius"/>
    </source>
</evidence>
<dbReference type="AlphaFoldDB" id="A0A1J5E9Q4"/>
<dbReference type="PANTHER" id="PTHR43840:SF15">
    <property type="entry name" value="MITOCHONDRIAL METAL TRANSPORTER 1-RELATED"/>
    <property type="match status" value="1"/>
</dbReference>
<dbReference type="InterPro" id="IPR036837">
    <property type="entry name" value="Cation_efflux_CTD_sf"/>
</dbReference>
<evidence type="ECO:0000256" key="1">
    <source>
        <dbReference type="ARBA" id="ARBA00004141"/>
    </source>
</evidence>
<dbReference type="NCBIfam" id="TIGR01297">
    <property type="entry name" value="CDF"/>
    <property type="match status" value="1"/>
</dbReference>
<name>A0A1J5E9Q4_9BACT</name>
<proteinExistence type="inferred from homology"/>
<comment type="subcellular location">
    <subcellularLocation>
        <location evidence="1">Membrane</location>
        <topology evidence="1">Multi-pass membrane protein</topology>
    </subcellularLocation>
</comment>
<dbReference type="FunFam" id="1.20.1510.10:FF:000006">
    <property type="entry name" value="Divalent cation efflux transporter"/>
    <property type="match status" value="1"/>
</dbReference>
<keyword evidence="5 7" id="KW-1133">Transmembrane helix</keyword>
<dbReference type="SUPFAM" id="SSF160240">
    <property type="entry name" value="Cation efflux protein cytoplasmic domain-like"/>
    <property type="match status" value="1"/>
</dbReference>
<feature type="domain" description="Cation efflux protein transmembrane" evidence="8">
    <location>
        <begin position="11"/>
        <end position="212"/>
    </location>
</feature>
<dbReference type="EMBL" id="MNYI01000107">
    <property type="protein sequence ID" value="OIP40751.1"/>
    <property type="molecule type" value="Genomic_DNA"/>
</dbReference>
<dbReference type="Gene3D" id="1.20.1510.10">
    <property type="entry name" value="Cation efflux protein transmembrane domain"/>
    <property type="match status" value="1"/>
</dbReference>
<dbReference type="InterPro" id="IPR027469">
    <property type="entry name" value="Cation_efflux_TMD_sf"/>
</dbReference>
<feature type="transmembrane region" description="Helical" evidence="7">
    <location>
        <begin position="183"/>
        <end position="201"/>
    </location>
</feature>
<protein>
    <submittedName>
        <fullName evidence="10">Uncharacterized protein</fullName>
    </submittedName>
</protein>
<organism evidence="10 11">
    <name type="scientific">Candidatus Desantisbacteria bacterium CG2_30_40_21</name>
    <dbReference type="NCBI Taxonomy" id="1817895"/>
    <lineage>
        <taxon>Bacteria</taxon>
        <taxon>Candidatus Desantisiibacteriota</taxon>
    </lineage>
</organism>
<dbReference type="InterPro" id="IPR002524">
    <property type="entry name" value="Cation_efflux"/>
</dbReference>
<accession>A0A1J5E9Q4</accession>
<dbReference type="STRING" id="1817895.AUJ95_04205"/>
<dbReference type="Gene3D" id="3.30.70.1350">
    <property type="entry name" value="Cation efflux protein, cytoplasmic domain"/>
    <property type="match status" value="1"/>
</dbReference>
<dbReference type="InterPro" id="IPR058533">
    <property type="entry name" value="Cation_efflux_TM"/>
</dbReference>
<sequence>MSEQKQKTAVIIFSVASNSILVILKLLIGWLTGSISILSEAVHSGIDLLAALIAFFAVRNSGKPADEKHPFGHDKIENISGLVEAMLIFMAAGWIIYEAVKKLIKPEPLEALGWGMAVMLFSSVINIIVSKRLFKIGRKTESMAIQADACHLQMDVWTSAGVMTGLGLIWLSEILWKGMHFHWIDPIAAIIVAVLIIKAAYDLTHQSIHDLLDSSLTADEIEHICTNIMAYCPQIHGFHRLRTRKAGKNRFIEFHLKVKRDMTVEESHHLTTIITEKIQEQIPIANVNIHIEPCRHEYCSDICIKGCLLTPEKRDKKHL</sequence>
<evidence type="ECO:0000256" key="4">
    <source>
        <dbReference type="ARBA" id="ARBA00022692"/>
    </source>
</evidence>
<comment type="caution">
    <text evidence="10">The sequence shown here is derived from an EMBL/GenBank/DDBJ whole genome shotgun (WGS) entry which is preliminary data.</text>
</comment>
<evidence type="ECO:0000259" key="8">
    <source>
        <dbReference type="Pfam" id="PF01545"/>
    </source>
</evidence>
<evidence type="ECO:0000256" key="2">
    <source>
        <dbReference type="ARBA" id="ARBA00008114"/>
    </source>
</evidence>
<feature type="transmembrane region" description="Helical" evidence="7">
    <location>
        <begin position="9"/>
        <end position="31"/>
    </location>
</feature>
<feature type="transmembrane region" description="Helical" evidence="7">
    <location>
        <begin position="37"/>
        <end position="58"/>
    </location>
</feature>
<dbReference type="InterPro" id="IPR027470">
    <property type="entry name" value="Cation_efflux_CTD"/>
</dbReference>
<dbReference type="GO" id="GO:0015086">
    <property type="term" value="F:cadmium ion transmembrane transporter activity"/>
    <property type="evidence" value="ECO:0007669"/>
    <property type="project" value="TreeGrafter"/>
</dbReference>
<dbReference type="GO" id="GO:0006882">
    <property type="term" value="P:intracellular zinc ion homeostasis"/>
    <property type="evidence" value="ECO:0007669"/>
    <property type="project" value="TreeGrafter"/>
</dbReference>
<keyword evidence="6 7" id="KW-0472">Membrane</keyword>
<dbReference type="GO" id="GO:0015093">
    <property type="term" value="F:ferrous iron transmembrane transporter activity"/>
    <property type="evidence" value="ECO:0007669"/>
    <property type="project" value="TreeGrafter"/>
</dbReference>
<dbReference type="GO" id="GO:0005886">
    <property type="term" value="C:plasma membrane"/>
    <property type="evidence" value="ECO:0007669"/>
    <property type="project" value="TreeGrafter"/>
</dbReference>
<dbReference type="Pfam" id="PF16916">
    <property type="entry name" value="ZT_dimer"/>
    <property type="match status" value="1"/>
</dbReference>
<evidence type="ECO:0000259" key="9">
    <source>
        <dbReference type="Pfam" id="PF16916"/>
    </source>
</evidence>
<dbReference type="SUPFAM" id="SSF161111">
    <property type="entry name" value="Cation efflux protein transmembrane domain-like"/>
    <property type="match status" value="1"/>
</dbReference>
<evidence type="ECO:0000256" key="6">
    <source>
        <dbReference type="ARBA" id="ARBA00023136"/>
    </source>
</evidence>
<feature type="transmembrane region" description="Helical" evidence="7">
    <location>
        <begin position="79"/>
        <end position="97"/>
    </location>
</feature>
<evidence type="ECO:0000313" key="11">
    <source>
        <dbReference type="Proteomes" id="UP000183085"/>
    </source>
</evidence>
<evidence type="ECO:0000256" key="5">
    <source>
        <dbReference type="ARBA" id="ARBA00022989"/>
    </source>
</evidence>
<feature type="transmembrane region" description="Helical" evidence="7">
    <location>
        <begin position="150"/>
        <end position="171"/>
    </location>
</feature>